<dbReference type="GO" id="GO:0004185">
    <property type="term" value="F:serine-type carboxypeptidase activity"/>
    <property type="evidence" value="ECO:0007669"/>
    <property type="project" value="UniProtKB-UniRule"/>
</dbReference>
<sequence>MVTAAFLLVAIVVLSGGASTSRTAAARRHHHHYTDDYEAVFERQEADRVEALPGQPSEVGFRHFSGYVTVNQTHGRALFYWFLEATHNVQKKPVVLWLNGGPGCSSLGTGAIQELGPFLIQNPGTNRHELRLNPESWNREANLLFLESPAGVGFSYTNTTSDLQEFGDELTAHDAYTFLVEWFKRFPQFKGHDFYITGESYAGHYVPQLAEKILEMNRKVHKSRHIYLRGFMIGNAAIDDASDDRGMVEYAWDHAVISDELHSAIATYCDFSRNDAASDFSSDAAASQQSDACDQAMDAFYEAFDDIDIYSLYTPVCTNSSSSSSFSRRGGGAAAMAKNKRRRRRRRYVYGDYDPCLDQYAISYLNRGDVQRALHANVTGSIPYSWAPCSDALFQQWQDSPASTLPAIRRLADAGLRVWVYSGDTDARVPVTSTRYALRKLGLATVEPWREWFTSDQVGGYTVAYHSLTFVTVRGAGHMVPTVKPVQARQLLAHFLAGKDLPRTPPAILAEDDS</sequence>
<dbReference type="Pfam" id="PF00450">
    <property type="entry name" value="Peptidase_S10"/>
    <property type="match status" value="1"/>
</dbReference>
<dbReference type="FunFam" id="3.40.50.1820:FF:000013">
    <property type="entry name" value="Carboxypeptidase"/>
    <property type="match status" value="1"/>
</dbReference>
<accession>A0A811SR94</accession>
<dbReference type="FunFam" id="3.40.50.11320:FF:000001">
    <property type="entry name" value="Carboxypeptidase"/>
    <property type="match status" value="1"/>
</dbReference>
<dbReference type="InterPro" id="IPR029058">
    <property type="entry name" value="AB_hydrolase_fold"/>
</dbReference>
<dbReference type="PROSITE" id="PS00131">
    <property type="entry name" value="CARBOXYPEPT_SER_SER"/>
    <property type="match status" value="1"/>
</dbReference>
<evidence type="ECO:0000256" key="7">
    <source>
        <dbReference type="ARBA" id="ARBA00023180"/>
    </source>
</evidence>
<keyword evidence="6" id="KW-1015">Disulfide bond</keyword>
<dbReference type="EC" id="3.4.16.-" evidence="8"/>
<dbReference type="AlphaFoldDB" id="A0A811SR94"/>
<keyword evidence="4 8" id="KW-0732">Signal</keyword>
<keyword evidence="2 8" id="KW-0121">Carboxypeptidase</keyword>
<dbReference type="Gene3D" id="3.40.50.11320">
    <property type="match status" value="1"/>
</dbReference>
<feature type="signal peptide" evidence="8">
    <location>
        <begin position="1"/>
        <end position="20"/>
    </location>
</feature>
<dbReference type="PANTHER" id="PTHR11802">
    <property type="entry name" value="SERINE PROTEASE FAMILY S10 SERINE CARBOXYPEPTIDASE"/>
    <property type="match status" value="1"/>
</dbReference>
<comment type="similarity">
    <text evidence="1 8">Belongs to the peptidase S10 family.</text>
</comment>
<dbReference type="PANTHER" id="PTHR11802:SF258">
    <property type="entry name" value="CARBOXYPEPTIDASE"/>
    <property type="match status" value="1"/>
</dbReference>
<dbReference type="InterPro" id="IPR033124">
    <property type="entry name" value="Ser_caboxypep_his_AS"/>
</dbReference>
<dbReference type="Proteomes" id="UP000604825">
    <property type="component" value="Unassembled WGS sequence"/>
</dbReference>
<dbReference type="PRINTS" id="PR00724">
    <property type="entry name" value="CRBOXYPTASEC"/>
</dbReference>
<dbReference type="SUPFAM" id="SSF53474">
    <property type="entry name" value="alpha/beta-Hydrolases"/>
    <property type="match status" value="1"/>
</dbReference>
<evidence type="ECO:0000256" key="1">
    <source>
        <dbReference type="ARBA" id="ARBA00009431"/>
    </source>
</evidence>
<organism evidence="9 10">
    <name type="scientific">Miscanthus lutarioriparius</name>
    <dbReference type="NCBI Taxonomy" id="422564"/>
    <lineage>
        <taxon>Eukaryota</taxon>
        <taxon>Viridiplantae</taxon>
        <taxon>Streptophyta</taxon>
        <taxon>Embryophyta</taxon>
        <taxon>Tracheophyta</taxon>
        <taxon>Spermatophyta</taxon>
        <taxon>Magnoliopsida</taxon>
        <taxon>Liliopsida</taxon>
        <taxon>Poales</taxon>
        <taxon>Poaceae</taxon>
        <taxon>PACMAD clade</taxon>
        <taxon>Panicoideae</taxon>
        <taxon>Andropogonodae</taxon>
        <taxon>Andropogoneae</taxon>
        <taxon>Saccharinae</taxon>
        <taxon>Miscanthus</taxon>
    </lineage>
</organism>
<reference evidence="9" key="1">
    <citation type="submission" date="2020-10" db="EMBL/GenBank/DDBJ databases">
        <authorList>
            <person name="Han B."/>
            <person name="Lu T."/>
            <person name="Zhao Q."/>
            <person name="Huang X."/>
            <person name="Zhao Y."/>
        </authorList>
    </citation>
    <scope>NUCLEOTIDE SEQUENCE</scope>
</reference>
<keyword evidence="5 8" id="KW-0378">Hydrolase</keyword>
<keyword evidence="3 8" id="KW-0645">Protease</keyword>
<dbReference type="OrthoDB" id="443318at2759"/>
<dbReference type="EMBL" id="CAJGYO010000843">
    <property type="protein sequence ID" value="CAD6343834.1"/>
    <property type="molecule type" value="Genomic_DNA"/>
</dbReference>
<evidence type="ECO:0000256" key="6">
    <source>
        <dbReference type="ARBA" id="ARBA00023157"/>
    </source>
</evidence>
<dbReference type="GO" id="GO:0006508">
    <property type="term" value="P:proteolysis"/>
    <property type="evidence" value="ECO:0007669"/>
    <property type="project" value="UniProtKB-KW"/>
</dbReference>
<evidence type="ECO:0000313" key="10">
    <source>
        <dbReference type="Proteomes" id="UP000604825"/>
    </source>
</evidence>
<evidence type="ECO:0000256" key="4">
    <source>
        <dbReference type="ARBA" id="ARBA00022729"/>
    </source>
</evidence>
<evidence type="ECO:0000256" key="2">
    <source>
        <dbReference type="ARBA" id="ARBA00022645"/>
    </source>
</evidence>
<dbReference type="InterPro" id="IPR018202">
    <property type="entry name" value="Ser_caboxypep_ser_AS"/>
</dbReference>
<keyword evidence="7" id="KW-0325">Glycoprotein</keyword>
<feature type="chain" id="PRO_5033101539" description="Carboxypeptidase" evidence="8">
    <location>
        <begin position="21"/>
        <end position="514"/>
    </location>
</feature>
<dbReference type="Gene3D" id="3.40.50.1820">
    <property type="entry name" value="alpha/beta hydrolase"/>
    <property type="match status" value="1"/>
</dbReference>
<protein>
    <recommendedName>
        <fullName evidence="8">Carboxypeptidase</fullName>
        <ecNumber evidence="8">3.4.16.-</ecNumber>
    </recommendedName>
</protein>
<name>A0A811SR94_9POAL</name>
<comment type="caution">
    <text evidence="9">The sequence shown here is derived from an EMBL/GenBank/DDBJ whole genome shotgun (WGS) entry which is preliminary data.</text>
</comment>
<dbReference type="PROSITE" id="PS00560">
    <property type="entry name" value="CARBOXYPEPT_SER_HIS"/>
    <property type="match status" value="1"/>
</dbReference>
<gene>
    <name evidence="9" type="ORF">NCGR_LOCUS67932</name>
</gene>
<dbReference type="GO" id="GO:0005773">
    <property type="term" value="C:vacuole"/>
    <property type="evidence" value="ECO:0007669"/>
    <property type="project" value="TreeGrafter"/>
</dbReference>
<dbReference type="Gene3D" id="6.10.250.940">
    <property type="match status" value="1"/>
</dbReference>
<evidence type="ECO:0000256" key="3">
    <source>
        <dbReference type="ARBA" id="ARBA00022670"/>
    </source>
</evidence>
<evidence type="ECO:0000313" key="9">
    <source>
        <dbReference type="EMBL" id="CAD6343834.1"/>
    </source>
</evidence>
<evidence type="ECO:0000256" key="8">
    <source>
        <dbReference type="RuleBase" id="RU361156"/>
    </source>
</evidence>
<proteinExistence type="inferred from homology"/>
<keyword evidence="10" id="KW-1185">Reference proteome</keyword>
<dbReference type="InterPro" id="IPR001563">
    <property type="entry name" value="Peptidase_S10"/>
</dbReference>
<evidence type="ECO:0000256" key="5">
    <source>
        <dbReference type="ARBA" id="ARBA00022801"/>
    </source>
</evidence>